<name>A0A318EDA7_9GAMM</name>
<reference evidence="3 4" key="1">
    <citation type="submission" date="2018-04" db="EMBL/GenBank/DDBJ databases">
        <title>Genomic Encyclopedia of Type Strains, Phase IV (KMG-IV): sequencing the most valuable type-strain genomes for metagenomic binning, comparative biology and taxonomic classification.</title>
        <authorList>
            <person name="Goeker M."/>
        </authorList>
    </citation>
    <scope>NUCLEOTIDE SEQUENCE [LARGE SCALE GENOMIC DNA]</scope>
    <source>
        <strain evidence="3 4">DSM 104150</strain>
    </source>
</reference>
<dbReference type="EMBL" id="QICN01000005">
    <property type="protein sequence ID" value="PXV67714.1"/>
    <property type="molecule type" value="Genomic_DNA"/>
</dbReference>
<dbReference type="AlphaFoldDB" id="A0A318EDA7"/>
<gene>
    <name evidence="3" type="ORF">C8D93_10570</name>
</gene>
<evidence type="ECO:0000256" key="1">
    <source>
        <dbReference type="SAM" id="MobiDB-lite"/>
    </source>
</evidence>
<proteinExistence type="predicted"/>
<keyword evidence="2" id="KW-0732">Signal</keyword>
<feature type="compositionally biased region" description="Basic and acidic residues" evidence="1">
    <location>
        <begin position="788"/>
        <end position="799"/>
    </location>
</feature>
<dbReference type="Gene3D" id="2.60.40.10">
    <property type="entry name" value="Immunoglobulins"/>
    <property type="match status" value="1"/>
</dbReference>
<organism evidence="3 4">
    <name type="scientific">Sinimarinibacterium flocculans</name>
    <dbReference type="NCBI Taxonomy" id="985250"/>
    <lineage>
        <taxon>Bacteria</taxon>
        <taxon>Pseudomonadati</taxon>
        <taxon>Pseudomonadota</taxon>
        <taxon>Gammaproteobacteria</taxon>
        <taxon>Nevskiales</taxon>
        <taxon>Nevskiaceae</taxon>
        <taxon>Sinimarinibacterium</taxon>
    </lineage>
</organism>
<dbReference type="InterPro" id="IPR013783">
    <property type="entry name" value="Ig-like_fold"/>
</dbReference>
<evidence type="ECO:0008006" key="5">
    <source>
        <dbReference type="Google" id="ProtNLM"/>
    </source>
</evidence>
<protein>
    <recommendedName>
        <fullName evidence="5">PKD domain-containing protein</fullName>
    </recommendedName>
</protein>
<evidence type="ECO:0000256" key="2">
    <source>
        <dbReference type="SAM" id="SignalP"/>
    </source>
</evidence>
<dbReference type="Proteomes" id="UP000248330">
    <property type="component" value="Unassembled WGS sequence"/>
</dbReference>
<evidence type="ECO:0000313" key="3">
    <source>
        <dbReference type="EMBL" id="PXV67714.1"/>
    </source>
</evidence>
<sequence>MAAPHHGLRLRRGWVLASALLLAACGSSSTPIGEPPPRNDSLDDLLGDAVAQTRARGCDFLESAYCLFPWPNDFFTVADASTDTGRRVDLPLAAMPRNLAGLPLRPDEWNRNDGFSPGQLMVTYVPGLDPAVSGIGNVTDIKASLADDAPILVIDADTGERHPIWVEIDASETAQTLCDLPSSVFGTAGLVAGELGVDDALANLDAVIAGLGDGCTLTLQPILAALGETLHDTLAPNNALKIDPPALLMRPAQNFRDGHRYIVALRGLKTADGERIEAPAAFRVFRDNHVSAIDEVNARRAHMEDLFARLQQHGVARDELYMAWDFTVASTRNLAGRVLHMRDTALAQLGDAAPAFEITEVVDFAEGESIRRVYGRYTVPNFLTIPDGICDNLLPPVSELVDYCAQLESLGELLGGNDLPLLGDLLGTAADATGLLIELGQLPLSRLYYADGGSGANELPTVNPLQPTQSFDFQCEIPRTAVGSFDDADTWLRPATPTLYGHGLLGSKGEVGGGSTRRLRDQNFMHCAIDWVGMASRDVPSVLTFLLDMSFFPTLPDRAQQGMVNWHVLTRLIKHPDGLASDPAFQTADGRPVFDATEVVYDGNSQGGIMGGVVVATSTEITRGSLGVPGANYSTLLRRSVDFDAYGALLYASYPNSFDQSFILSFIQMLWDRGETNGYVNHLRRPDAFIALGHPTPNHEAILNVAFGDHQVADVTPEVMSRSFDGAVHLPGTEPGRHTSVNPFALIRPAVDGESGTVMVIWDIGPLNPDNEDNPGTGQPPATNVPPREGRDPHSDPRAEVAGGIQREAFLRKNRYLNVCGDRPCFARGYVPADVASGARGNLAPFVNALQDAQAPPGGRVALTAIAADPDRDELAFLWEAIDGGDCIAGIDDAQAARTELTLTDTCANRDVVLRVTVSDGRGGSARETTRVTVRSSD</sequence>
<keyword evidence="4" id="KW-1185">Reference proteome</keyword>
<feature type="signal peptide" evidence="2">
    <location>
        <begin position="1"/>
        <end position="23"/>
    </location>
</feature>
<comment type="caution">
    <text evidence="3">The sequence shown here is derived from an EMBL/GenBank/DDBJ whole genome shotgun (WGS) entry which is preliminary data.</text>
</comment>
<dbReference type="OrthoDB" id="5377249at2"/>
<dbReference type="RefSeq" id="WP_110265188.1">
    <property type="nucleotide sequence ID" value="NZ_CAWNXA010000005.1"/>
</dbReference>
<evidence type="ECO:0000313" key="4">
    <source>
        <dbReference type="Proteomes" id="UP000248330"/>
    </source>
</evidence>
<feature type="chain" id="PRO_5016294105" description="PKD domain-containing protein" evidence="2">
    <location>
        <begin position="24"/>
        <end position="938"/>
    </location>
</feature>
<accession>A0A318EDA7</accession>
<feature type="region of interest" description="Disordered" evidence="1">
    <location>
        <begin position="763"/>
        <end position="799"/>
    </location>
</feature>